<evidence type="ECO:0000313" key="1">
    <source>
        <dbReference type="EMBL" id="OUD12626.1"/>
    </source>
</evidence>
<evidence type="ECO:0000313" key="2">
    <source>
        <dbReference type="Proteomes" id="UP000194798"/>
    </source>
</evidence>
<dbReference type="OrthoDB" id="6088711at2"/>
<accession>A0A251X5G0</accession>
<organism evidence="1 2">
    <name type="scientific">Thioflexithrix psekupsensis</name>
    <dbReference type="NCBI Taxonomy" id="1570016"/>
    <lineage>
        <taxon>Bacteria</taxon>
        <taxon>Pseudomonadati</taxon>
        <taxon>Pseudomonadota</taxon>
        <taxon>Gammaproteobacteria</taxon>
        <taxon>Thiotrichales</taxon>
        <taxon>Thioflexithrix</taxon>
    </lineage>
</organism>
<comment type="caution">
    <text evidence="1">The sequence shown here is derived from an EMBL/GenBank/DDBJ whole genome shotgun (WGS) entry which is preliminary data.</text>
</comment>
<gene>
    <name evidence="1" type="ORF">TPSD3_16240</name>
</gene>
<protein>
    <submittedName>
        <fullName evidence="1">Uncharacterized protein</fullName>
    </submittedName>
</protein>
<sequence length="129" mass="14599">MMSQRVEDTLEKHINQARMRGEAICAAMEEQLFHLGFAQASDLAKSFSQAHFELSRDPYDGRDSLKGVWSNAKGHEVGSILFYPDGAFYAEYDVVLPHPKKRQWFVEAVTAWGRGDQIKTEARLLPVLG</sequence>
<dbReference type="AlphaFoldDB" id="A0A251X5G0"/>
<reference evidence="1 2" key="1">
    <citation type="submission" date="2016-12" db="EMBL/GenBank/DDBJ databases">
        <title>Thioflexothrix psekupsii D3 genome sequencing and assembly.</title>
        <authorList>
            <person name="Fomenkov A."/>
            <person name="Vincze T."/>
            <person name="Grabovich M."/>
            <person name="Anton B.P."/>
            <person name="Dubinina G."/>
            <person name="Orlova M."/>
            <person name="Belousova E."/>
            <person name="Roberts R.J."/>
        </authorList>
    </citation>
    <scope>NUCLEOTIDE SEQUENCE [LARGE SCALE GENOMIC DNA]</scope>
    <source>
        <strain evidence="1">D3</strain>
    </source>
</reference>
<name>A0A251X5G0_9GAMM</name>
<dbReference type="Proteomes" id="UP000194798">
    <property type="component" value="Unassembled WGS sequence"/>
</dbReference>
<dbReference type="RefSeq" id="WP_086489586.1">
    <property type="nucleotide sequence ID" value="NZ_MSLT01000023.1"/>
</dbReference>
<keyword evidence="2" id="KW-1185">Reference proteome</keyword>
<proteinExistence type="predicted"/>
<dbReference type="EMBL" id="MSLT01000023">
    <property type="protein sequence ID" value="OUD12626.1"/>
    <property type="molecule type" value="Genomic_DNA"/>
</dbReference>